<keyword evidence="1" id="KW-0472">Membrane</keyword>
<dbReference type="Proteomes" id="UP000565468">
    <property type="component" value="Unassembled WGS sequence"/>
</dbReference>
<dbReference type="PANTHER" id="PTHR10900:SF77">
    <property type="entry name" value="FI19380P1"/>
    <property type="match status" value="1"/>
</dbReference>
<keyword evidence="2" id="KW-0732">Signal</keyword>
<evidence type="ECO:0000313" key="5">
    <source>
        <dbReference type="Proteomes" id="UP000565468"/>
    </source>
</evidence>
<feature type="chain" id="PRO_5032734266" evidence="2">
    <location>
        <begin position="25"/>
        <end position="205"/>
    </location>
</feature>
<dbReference type="InterPro" id="IPR036378">
    <property type="entry name" value="FAS1_dom_sf"/>
</dbReference>
<protein>
    <submittedName>
        <fullName evidence="4">Fasciclin domain-containing protein</fullName>
    </submittedName>
</protein>
<comment type="caution">
    <text evidence="4">The sequence shown here is derived from an EMBL/GenBank/DDBJ whole genome shotgun (WGS) entry which is preliminary data.</text>
</comment>
<dbReference type="InterPro" id="IPR000782">
    <property type="entry name" value="FAS1_domain"/>
</dbReference>
<keyword evidence="1" id="KW-0812">Transmembrane</keyword>
<dbReference type="InterPro" id="IPR050904">
    <property type="entry name" value="Adhesion/Biosynth-related"/>
</dbReference>
<keyword evidence="1" id="KW-1133">Transmembrane helix</keyword>
<evidence type="ECO:0000313" key="4">
    <source>
        <dbReference type="EMBL" id="NMO95438.1"/>
    </source>
</evidence>
<accession>A0A848M348</accession>
<dbReference type="RefSeq" id="WP_169504219.1">
    <property type="nucleotide sequence ID" value="NZ_JABBPN010000004.1"/>
</dbReference>
<dbReference type="NCBIfam" id="TIGR01167">
    <property type="entry name" value="LPXTG_anchor"/>
    <property type="match status" value="1"/>
</dbReference>
<feature type="transmembrane region" description="Helical" evidence="1">
    <location>
        <begin position="178"/>
        <end position="199"/>
    </location>
</feature>
<evidence type="ECO:0000256" key="1">
    <source>
        <dbReference type="SAM" id="Phobius"/>
    </source>
</evidence>
<gene>
    <name evidence="4" type="ORF">HII30_06515</name>
</gene>
<evidence type="ECO:0000256" key="2">
    <source>
        <dbReference type="SAM" id="SignalP"/>
    </source>
</evidence>
<dbReference type="PROSITE" id="PS50213">
    <property type="entry name" value="FAS1"/>
    <property type="match status" value="1"/>
</dbReference>
<dbReference type="FunFam" id="2.30.180.10:FF:000032">
    <property type="entry name" value="Fasciclin domain-containing protein, putative"/>
    <property type="match status" value="1"/>
</dbReference>
<evidence type="ECO:0000259" key="3">
    <source>
        <dbReference type="PROSITE" id="PS50213"/>
    </source>
</evidence>
<keyword evidence="5" id="KW-1185">Reference proteome</keyword>
<dbReference type="AlphaFoldDB" id="A0A848M348"/>
<sequence>MKKKFSALMLTVTLMLGTTAGVHAAEGDTDIVDTAVSAGNFNTLVAAVQEAGLVEALKGEGPYTVFAPTDEAFTALLSELGVTAEELLAREDLSDILLYHVAEGKVLSSDLVDGMEVTMMNGDQAVISLDSPMINDSNIVTPDVEASNGVIHVIDTVLLPPADAEMAPIPQTGTAEGMTTPIVLAFGSLAAGAYIFLAARRKQNA</sequence>
<dbReference type="EMBL" id="JABBPN010000004">
    <property type="protein sequence ID" value="NMO95438.1"/>
    <property type="molecule type" value="Genomic_DNA"/>
</dbReference>
<organism evidence="4 5">
    <name type="scientific">Paenibacillus lemnae</name>
    <dbReference type="NCBI Taxonomy" id="1330551"/>
    <lineage>
        <taxon>Bacteria</taxon>
        <taxon>Bacillati</taxon>
        <taxon>Bacillota</taxon>
        <taxon>Bacilli</taxon>
        <taxon>Bacillales</taxon>
        <taxon>Paenibacillaceae</taxon>
        <taxon>Paenibacillus</taxon>
    </lineage>
</organism>
<dbReference type="SUPFAM" id="SSF82153">
    <property type="entry name" value="FAS1 domain"/>
    <property type="match status" value="1"/>
</dbReference>
<dbReference type="PANTHER" id="PTHR10900">
    <property type="entry name" value="PERIOSTIN-RELATED"/>
    <property type="match status" value="1"/>
</dbReference>
<proteinExistence type="predicted"/>
<name>A0A848M348_PAELE</name>
<dbReference type="GO" id="GO:0005615">
    <property type="term" value="C:extracellular space"/>
    <property type="evidence" value="ECO:0007669"/>
    <property type="project" value="TreeGrafter"/>
</dbReference>
<dbReference type="Gene3D" id="2.30.180.10">
    <property type="entry name" value="FAS1 domain"/>
    <property type="match status" value="1"/>
</dbReference>
<feature type="domain" description="FAS1" evidence="3">
    <location>
        <begin position="28"/>
        <end position="158"/>
    </location>
</feature>
<dbReference type="SMART" id="SM00554">
    <property type="entry name" value="FAS1"/>
    <property type="match status" value="1"/>
</dbReference>
<reference evidence="4 5" key="1">
    <citation type="submission" date="2020-04" db="EMBL/GenBank/DDBJ databases">
        <title>Paenibacillus algicola sp. nov., a novel marine bacterium producing alginate lyase.</title>
        <authorList>
            <person name="Huang H."/>
        </authorList>
    </citation>
    <scope>NUCLEOTIDE SEQUENCE [LARGE SCALE GENOMIC DNA]</scope>
    <source>
        <strain evidence="4 5">L7-75</strain>
    </source>
</reference>
<feature type="signal peptide" evidence="2">
    <location>
        <begin position="1"/>
        <end position="24"/>
    </location>
</feature>
<dbReference type="Pfam" id="PF02469">
    <property type="entry name" value="Fasciclin"/>
    <property type="match status" value="1"/>
</dbReference>